<dbReference type="PANTHER" id="PTHR47331">
    <property type="entry name" value="PHD-TYPE DOMAIN-CONTAINING PROTEIN"/>
    <property type="match status" value="1"/>
</dbReference>
<accession>A0A8K0DH03</accession>
<organism evidence="2 3">
    <name type="scientific">Ignelater luminosus</name>
    <name type="common">Cucubano</name>
    <name type="synonym">Pyrophorus luminosus</name>
    <dbReference type="NCBI Taxonomy" id="2038154"/>
    <lineage>
        <taxon>Eukaryota</taxon>
        <taxon>Metazoa</taxon>
        <taxon>Ecdysozoa</taxon>
        <taxon>Arthropoda</taxon>
        <taxon>Hexapoda</taxon>
        <taxon>Insecta</taxon>
        <taxon>Pterygota</taxon>
        <taxon>Neoptera</taxon>
        <taxon>Endopterygota</taxon>
        <taxon>Coleoptera</taxon>
        <taxon>Polyphaga</taxon>
        <taxon>Elateriformia</taxon>
        <taxon>Elateroidea</taxon>
        <taxon>Elateridae</taxon>
        <taxon>Agrypninae</taxon>
        <taxon>Pyrophorini</taxon>
        <taxon>Ignelater</taxon>
    </lineage>
</organism>
<gene>
    <name evidence="2" type="ORF">ILUMI_05786</name>
</gene>
<dbReference type="InterPro" id="IPR043502">
    <property type="entry name" value="DNA/RNA_pol_sf"/>
</dbReference>
<feature type="domain" description="DUF5641" evidence="1">
    <location>
        <begin position="589"/>
        <end position="636"/>
    </location>
</feature>
<dbReference type="Proteomes" id="UP000801492">
    <property type="component" value="Unassembled WGS sequence"/>
</dbReference>
<dbReference type="SUPFAM" id="SSF56672">
    <property type="entry name" value="DNA/RNA polymerases"/>
    <property type="match status" value="1"/>
</dbReference>
<feature type="non-terminal residue" evidence="2">
    <location>
        <position position="636"/>
    </location>
</feature>
<name>A0A8K0DH03_IGNLU</name>
<sequence>EWETKLNNELKLEDDVTKNDNVPSISQLLDFLVNKQNTLEILNNKKGMEISKGQLPHTQPNMRTAKVYTALESLLCVKCKQQHVIQNCESFLKLDAQSRNKRARELKVCLNCLMGGHFLSNCNSRSTCKKCHRKHHTLIHLEVNKANETIPIPQQVVNENTITDTSNETNSTTSLSSSTLNAQTLLSTAMVKVNDTEHNSHQIRVLLDSASQSNFVSEGLFVPQISSALPTHTFNRNAIEIPPNIKLADSRFNESRPIDVLLGAGIFWSLLSVGQVKVNQLILQKSKLGWLISGELVNQRFISDQTRASFLSLNELDHKPERFWQVDEFTSNDHILTNDEGYCEDYFRKTTTRDEAGKFIVKIPFKPSVHNELCNSYDVVLARLKNLERRFKTNLVLKENYIKFMQEYQRLNYMSKIENNNDNAFYLPHHAIIRESSETTKLRVVFDGSCKLETGLSINEAQFTGPTLQNDIFSIIARFRLHQYVFTADVEKMYRMVWVHPEHRRYQRILWRETTNDEICTYELNTVTYSTTSAPYLAIRCLIQIALDNQDYYPLESQVIKEDVYVDDVITADLPILGKMVKGIYKSTSAADEWKVGTTPLQPGMLVLIKEDNLPPAQWRMGRIVQLHPGTDGVTR</sequence>
<dbReference type="InterPro" id="IPR040676">
    <property type="entry name" value="DUF5641"/>
</dbReference>
<dbReference type="PANTHER" id="PTHR47331:SF5">
    <property type="entry name" value="RIBONUCLEASE H"/>
    <property type="match status" value="1"/>
</dbReference>
<dbReference type="AlphaFoldDB" id="A0A8K0DH03"/>
<protein>
    <recommendedName>
        <fullName evidence="1">DUF5641 domain-containing protein</fullName>
    </recommendedName>
</protein>
<feature type="non-terminal residue" evidence="2">
    <location>
        <position position="1"/>
    </location>
</feature>
<dbReference type="GO" id="GO:0071897">
    <property type="term" value="P:DNA biosynthetic process"/>
    <property type="evidence" value="ECO:0007669"/>
    <property type="project" value="UniProtKB-ARBA"/>
</dbReference>
<proteinExistence type="predicted"/>
<reference evidence="2" key="1">
    <citation type="submission" date="2019-08" db="EMBL/GenBank/DDBJ databases">
        <title>The genome of the North American firefly Photinus pyralis.</title>
        <authorList>
            <consortium name="Photinus pyralis genome working group"/>
            <person name="Fallon T.R."/>
            <person name="Sander Lower S.E."/>
            <person name="Weng J.-K."/>
        </authorList>
    </citation>
    <scope>NUCLEOTIDE SEQUENCE</scope>
    <source>
        <strain evidence="2">TRF0915ILg1</strain>
        <tissue evidence="2">Whole body</tissue>
    </source>
</reference>
<keyword evidence="3" id="KW-1185">Reference proteome</keyword>
<dbReference type="OrthoDB" id="8052806at2759"/>
<evidence type="ECO:0000313" key="3">
    <source>
        <dbReference type="Proteomes" id="UP000801492"/>
    </source>
</evidence>
<evidence type="ECO:0000259" key="1">
    <source>
        <dbReference type="Pfam" id="PF18701"/>
    </source>
</evidence>
<dbReference type="Pfam" id="PF18701">
    <property type="entry name" value="DUF5641"/>
    <property type="match status" value="1"/>
</dbReference>
<dbReference type="EMBL" id="VTPC01002224">
    <property type="protein sequence ID" value="KAF2900400.1"/>
    <property type="molecule type" value="Genomic_DNA"/>
</dbReference>
<comment type="caution">
    <text evidence="2">The sequence shown here is derived from an EMBL/GenBank/DDBJ whole genome shotgun (WGS) entry which is preliminary data.</text>
</comment>
<evidence type="ECO:0000313" key="2">
    <source>
        <dbReference type="EMBL" id="KAF2900400.1"/>
    </source>
</evidence>